<dbReference type="STRING" id="2769.R7QUF6"/>
<evidence type="ECO:0000313" key="6">
    <source>
        <dbReference type="Proteomes" id="UP000012073"/>
    </source>
</evidence>
<evidence type="ECO:0000256" key="3">
    <source>
        <dbReference type="ARBA" id="ARBA00024025"/>
    </source>
</evidence>
<dbReference type="OMA" id="EDIQYTN"/>
<dbReference type="Gramene" id="CDF41318">
    <property type="protein sequence ID" value="CDF41318"/>
    <property type="gene ID" value="CHC_T00007834001"/>
</dbReference>
<dbReference type="GO" id="GO:0004596">
    <property type="term" value="F:protein-N-terminal amino-acid acetyltransferase activity"/>
    <property type="evidence" value="ECO:0007669"/>
    <property type="project" value="InterPro"/>
</dbReference>
<feature type="domain" description="N-acetyltransferase" evidence="4">
    <location>
        <begin position="6"/>
        <end position="158"/>
    </location>
</feature>
<dbReference type="EMBL" id="HG002355">
    <property type="protein sequence ID" value="CDF41318.1"/>
    <property type="molecule type" value="Genomic_DNA"/>
</dbReference>
<dbReference type="CDD" id="cd04301">
    <property type="entry name" value="NAT_SF"/>
    <property type="match status" value="1"/>
</dbReference>
<evidence type="ECO:0000259" key="4">
    <source>
        <dbReference type="PROSITE" id="PS51186"/>
    </source>
</evidence>
<dbReference type="InterPro" id="IPR000182">
    <property type="entry name" value="GNAT_dom"/>
</dbReference>
<dbReference type="KEGG" id="ccp:CHC_T00007834001"/>
<evidence type="ECO:0000256" key="1">
    <source>
        <dbReference type="ARBA" id="ARBA00022679"/>
    </source>
</evidence>
<dbReference type="Gene3D" id="3.40.630.30">
    <property type="match status" value="1"/>
</dbReference>
<dbReference type="AlphaFoldDB" id="R7QUF6"/>
<dbReference type="InterPro" id="IPR044542">
    <property type="entry name" value="NAA30-like"/>
</dbReference>
<dbReference type="GO" id="GO:0031417">
    <property type="term" value="C:NatC complex"/>
    <property type="evidence" value="ECO:0007669"/>
    <property type="project" value="TreeGrafter"/>
</dbReference>
<keyword evidence="6" id="KW-1185">Reference proteome</keyword>
<sequence>MAKPEIRLEVYKGERQLKLIQPLIDKDLSEPYSIFTYRYFIKQWPQLCYLAMEGDECVGAVVCKLVSVMYNSGKIYRGYIAMLAVREDRRKNGLGTKLVSASIKSMIAQGCQEVSLEAEVTNKGALRLYENLGFIRDQRLEKYYLNGHDAFRLKLRLAPLPGGALFHLQLDEDPWLRCSSHPISCLTCRFCRMAQGVMSAILTGIRKRVAMYF</sequence>
<gene>
    <name evidence="5" type="ORF">CHC_T00007834001</name>
</gene>
<dbReference type="GeneID" id="17319329"/>
<dbReference type="SUPFAM" id="SSF55729">
    <property type="entry name" value="Acyl-CoA N-acyltransferases (Nat)"/>
    <property type="match status" value="1"/>
</dbReference>
<dbReference type="Proteomes" id="UP000012073">
    <property type="component" value="Unassembled WGS sequence"/>
</dbReference>
<dbReference type="RefSeq" id="XP_005711612.1">
    <property type="nucleotide sequence ID" value="XM_005711555.1"/>
</dbReference>
<keyword evidence="1" id="KW-0808">Transferase</keyword>
<evidence type="ECO:0000256" key="2">
    <source>
        <dbReference type="ARBA" id="ARBA00023315"/>
    </source>
</evidence>
<proteinExistence type="inferred from homology"/>
<comment type="similarity">
    <text evidence="3">Belongs to the acetyltransferase family. MAK3 subfamily.</text>
</comment>
<dbReference type="PANTHER" id="PTHR45896:SF1">
    <property type="entry name" value="N-ALPHA-ACETYLTRANSFERASE 30"/>
    <property type="match status" value="1"/>
</dbReference>
<keyword evidence="2" id="KW-0012">Acyltransferase</keyword>
<reference evidence="6" key="1">
    <citation type="journal article" date="2013" name="Proc. Natl. Acad. Sci. U.S.A.">
        <title>Genome structure and metabolic features in the red seaweed Chondrus crispus shed light on evolution of the Archaeplastida.</title>
        <authorList>
            <person name="Collen J."/>
            <person name="Porcel B."/>
            <person name="Carre W."/>
            <person name="Ball S.G."/>
            <person name="Chaparro C."/>
            <person name="Tonon T."/>
            <person name="Barbeyron T."/>
            <person name="Michel G."/>
            <person name="Noel B."/>
            <person name="Valentin K."/>
            <person name="Elias M."/>
            <person name="Artiguenave F."/>
            <person name="Arun A."/>
            <person name="Aury J.M."/>
            <person name="Barbosa-Neto J.F."/>
            <person name="Bothwell J.H."/>
            <person name="Bouget F.Y."/>
            <person name="Brillet L."/>
            <person name="Cabello-Hurtado F."/>
            <person name="Capella-Gutierrez S."/>
            <person name="Charrier B."/>
            <person name="Cladiere L."/>
            <person name="Cock J.M."/>
            <person name="Coelho S.M."/>
            <person name="Colleoni C."/>
            <person name="Czjzek M."/>
            <person name="Da Silva C."/>
            <person name="Delage L."/>
            <person name="Denoeud F."/>
            <person name="Deschamps P."/>
            <person name="Dittami S.M."/>
            <person name="Gabaldon T."/>
            <person name="Gachon C.M."/>
            <person name="Groisillier A."/>
            <person name="Herve C."/>
            <person name="Jabbari K."/>
            <person name="Katinka M."/>
            <person name="Kloareg B."/>
            <person name="Kowalczyk N."/>
            <person name="Labadie K."/>
            <person name="Leblanc C."/>
            <person name="Lopez P.J."/>
            <person name="McLachlan D.H."/>
            <person name="Meslet-Cladiere L."/>
            <person name="Moustafa A."/>
            <person name="Nehr Z."/>
            <person name="Nyvall Collen P."/>
            <person name="Panaud O."/>
            <person name="Partensky F."/>
            <person name="Poulain J."/>
            <person name="Rensing S.A."/>
            <person name="Rousvoal S."/>
            <person name="Samson G."/>
            <person name="Symeonidi A."/>
            <person name="Weissenbach J."/>
            <person name="Zambounis A."/>
            <person name="Wincker P."/>
            <person name="Boyen C."/>
        </authorList>
    </citation>
    <scope>NUCLEOTIDE SEQUENCE [LARGE SCALE GENOMIC DNA]</scope>
    <source>
        <strain evidence="6">cv. Stackhouse</strain>
    </source>
</reference>
<evidence type="ECO:0000313" key="5">
    <source>
        <dbReference type="EMBL" id="CDF41318.1"/>
    </source>
</evidence>
<name>R7QUF6_CHOCR</name>
<dbReference type="PANTHER" id="PTHR45896">
    <property type="entry name" value="N-ALPHA-ACETYLTRANSFERASE 30"/>
    <property type="match status" value="1"/>
</dbReference>
<dbReference type="InterPro" id="IPR016181">
    <property type="entry name" value="Acyl_CoA_acyltransferase"/>
</dbReference>
<protein>
    <recommendedName>
        <fullName evidence="4">N-acetyltransferase domain-containing protein</fullName>
    </recommendedName>
</protein>
<dbReference type="Pfam" id="PF00583">
    <property type="entry name" value="Acetyltransf_1"/>
    <property type="match status" value="1"/>
</dbReference>
<accession>R7QUF6</accession>
<dbReference type="PhylomeDB" id="R7QUF6"/>
<dbReference type="PROSITE" id="PS51186">
    <property type="entry name" value="GNAT"/>
    <property type="match status" value="1"/>
</dbReference>
<dbReference type="OrthoDB" id="249099at2759"/>
<organism evidence="5 6">
    <name type="scientific">Chondrus crispus</name>
    <name type="common">Carrageen Irish moss</name>
    <name type="synonym">Polymorpha crispa</name>
    <dbReference type="NCBI Taxonomy" id="2769"/>
    <lineage>
        <taxon>Eukaryota</taxon>
        <taxon>Rhodophyta</taxon>
        <taxon>Florideophyceae</taxon>
        <taxon>Rhodymeniophycidae</taxon>
        <taxon>Gigartinales</taxon>
        <taxon>Gigartinaceae</taxon>
        <taxon>Chondrus</taxon>
    </lineage>
</organism>